<sequence length="93" mass="10111">MLSLAARSRSQDAPVRRGPSPRKNLNHETNDNTNLTIPANFGSAGDSLFTTNPAIASYLARDITLVLGLEEPTNPRAPRFHSPARHGFSPLFT</sequence>
<comment type="caution">
    <text evidence="2">The sequence shown here is derived from an EMBL/GenBank/DDBJ whole genome shotgun (WGS) entry which is preliminary data.</text>
</comment>
<feature type="region of interest" description="Disordered" evidence="1">
    <location>
        <begin position="73"/>
        <end position="93"/>
    </location>
</feature>
<feature type="non-terminal residue" evidence="2">
    <location>
        <position position="93"/>
    </location>
</feature>
<dbReference type="EMBL" id="LAZR01041785">
    <property type="protein sequence ID" value="KKL11114.1"/>
    <property type="molecule type" value="Genomic_DNA"/>
</dbReference>
<protein>
    <submittedName>
        <fullName evidence="2">Uncharacterized protein</fullName>
    </submittedName>
</protein>
<organism evidence="2">
    <name type="scientific">marine sediment metagenome</name>
    <dbReference type="NCBI Taxonomy" id="412755"/>
    <lineage>
        <taxon>unclassified sequences</taxon>
        <taxon>metagenomes</taxon>
        <taxon>ecological metagenomes</taxon>
    </lineage>
</organism>
<gene>
    <name evidence="2" type="ORF">LCGC14_2549050</name>
</gene>
<name>A0A0F9ANA1_9ZZZZ</name>
<reference evidence="2" key="1">
    <citation type="journal article" date="2015" name="Nature">
        <title>Complex archaea that bridge the gap between prokaryotes and eukaryotes.</title>
        <authorList>
            <person name="Spang A."/>
            <person name="Saw J.H."/>
            <person name="Jorgensen S.L."/>
            <person name="Zaremba-Niedzwiedzka K."/>
            <person name="Martijn J."/>
            <person name="Lind A.E."/>
            <person name="van Eijk R."/>
            <person name="Schleper C."/>
            <person name="Guy L."/>
            <person name="Ettema T.J."/>
        </authorList>
    </citation>
    <scope>NUCLEOTIDE SEQUENCE</scope>
</reference>
<proteinExistence type="predicted"/>
<dbReference type="AlphaFoldDB" id="A0A0F9ANA1"/>
<accession>A0A0F9ANA1</accession>
<evidence type="ECO:0000256" key="1">
    <source>
        <dbReference type="SAM" id="MobiDB-lite"/>
    </source>
</evidence>
<evidence type="ECO:0000313" key="2">
    <source>
        <dbReference type="EMBL" id="KKL11114.1"/>
    </source>
</evidence>
<feature type="region of interest" description="Disordered" evidence="1">
    <location>
        <begin position="1"/>
        <end position="33"/>
    </location>
</feature>